<comment type="similarity">
    <text evidence="2">Belongs to the plant rapid alkalinization factor (RALF) family.</text>
</comment>
<sequence>MKVTSLKSWILCFALLGLMLVSDYTTTANAMNLDVLVLEPCKRDNPPLWCSGVDTGPMRPANPYRRPCSRFNRCKRDPPLPQ</sequence>
<evidence type="ECO:0000256" key="6">
    <source>
        <dbReference type="ARBA" id="ARBA00023157"/>
    </source>
</evidence>
<protein>
    <recommendedName>
        <fullName evidence="10">Rapid ALkalinization Factor</fullName>
    </recommendedName>
</protein>
<keyword evidence="6" id="KW-1015">Disulfide bond</keyword>
<evidence type="ECO:0000256" key="2">
    <source>
        <dbReference type="ARBA" id="ARBA00009178"/>
    </source>
</evidence>
<evidence type="ECO:0000256" key="1">
    <source>
        <dbReference type="ARBA" id="ARBA00004613"/>
    </source>
</evidence>
<comment type="caution">
    <text evidence="8">The sequence shown here is derived from an EMBL/GenBank/DDBJ whole genome shotgun (WGS) entry which is preliminary data.</text>
</comment>
<feature type="signal peptide" evidence="7">
    <location>
        <begin position="1"/>
        <end position="30"/>
    </location>
</feature>
<feature type="chain" id="PRO_5043721568" description="Rapid ALkalinization Factor" evidence="7">
    <location>
        <begin position="31"/>
        <end position="82"/>
    </location>
</feature>
<dbReference type="GO" id="GO:0005179">
    <property type="term" value="F:hormone activity"/>
    <property type="evidence" value="ECO:0007669"/>
    <property type="project" value="UniProtKB-KW"/>
</dbReference>
<keyword evidence="9" id="KW-1185">Reference proteome</keyword>
<dbReference type="InterPro" id="IPR008801">
    <property type="entry name" value="RALF"/>
</dbReference>
<keyword evidence="4" id="KW-0372">Hormone</keyword>
<name>A0AAW1M3Y6_SAPOF</name>
<dbReference type="Pfam" id="PF05498">
    <property type="entry name" value="RALF"/>
    <property type="match status" value="1"/>
</dbReference>
<evidence type="ECO:0000313" key="9">
    <source>
        <dbReference type="Proteomes" id="UP001443914"/>
    </source>
</evidence>
<organism evidence="8 9">
    <name type="scientific">Saponaria officinalis</name>
    <name type="common">Common soapwort</name>
    <name type="synonym">Lychnis saponaria</name>
    <dbReference type="NCBI Taxonomy" id="3572"/>
    <lineage>
        <taxon>Eukaryota</taxon>
        <taxon>Viridiplantae</taxon>
        <taxon>Streptophyta</taxon>
        <taxon>Embryophyta</taxon>
        <taxon>Tracheophyta</taxon>
        <taxon>Spermatophyta</taxon>
        <taxon>Magnoliopsida</taxon>
        <taxon>eudicotyledons</taxon>
        <taxon>Gunneridae</taxon>
        <taxon>Pentapetalae</taxon>
        <taxon>Caryophyllales</taxon>
        <taxon>Caryophyllaceae</taxon>
        <taxon>Caryophylleae</taxon>
        <taxon>Saponaria</taxon>
    </lineage>
</organism>
<evidence type="ECO:0000313" key="8">
    <source>
        <dbReference type="EMBL" id="KAK9740843.1"/>
    </source>
</evidence>
<comment type="subcellular location">
    <subcellularLocation>
        <location evidence="1">Secreted</location>
    </subcellularLocation>
</comment>
<dbReference type="EMBL" id="JBDFQZ010000003">
    <property type="protein sequence ID" value="KAK9740843.1"/>
    <property type="molecule type" value="Genomic_DNA"/>
</dbReference>
<evidence type="ECO:0008006" key="10">
    <source>
        <dbReference type="Google" id="ProtNLM"/>
    </source>
</evidence>
<proteinExistence type="inferred from homology"/>
<evidence type="ECO:0000256" key="7">
    <source>
        <dbReference type="SAM" id="SignalP"/>
    </source>
</evidence>
<evidence type="ECO:0000256" key="4">
    <source>
        <dbReference type="ARBA" id="ARBA00022702"/>
    </source>
</evidence>
<gene>
    <name evidence="8" type="ORF">RND81_03G064800</name>
</gene>
<keyword evidence="5 7" id="KW-0732">Signal</keyword>
<keyword evidence="3" id="KW-0964">Secreted</keyword>
<evidence type="ECO:0000256" key="5">
    <source>
        <dbReference type="ARBA" id="ARBA00022729"/>
    </source>
</evidence>
<dbReference type="Proteomes" id="UP001443914">
    <property type="component" value="Unassembled WGS sequence"/>
</dbReference>
<reference evidence="8" key="1">
    <citation type="submission" date="2024-03" db="EMBL/GenBank/DDBJ databases">
        <title>WGS assembly of Saponaria officinalis var. Norfolk2.</title>
        <authorList>
            <person name="Jenkins J."/>
            <person name="Shu S."/>
            <person name="Grimwood J."/>
            <person name="Barry K."/>
            <person name="Goodstein D."/>
            <person name="Schmutz J."/>
            <person name="Leebens-Mack J."/>
            <person name="Osbourn A."/>
        </authorList>
    </citation>
    <scope>NUCLEOTIDE SEQUENCE [LARGE SCALE GENOMIC DNA]</scope>
    <source>
        <strain evidence="8">JIC</strain>
    </source>
</reference>
<accession>A0AAW1M3Y6</accession>
<dbReference type="AlphaFoldDB" id="A0AAW1M3Y6"/>
<evidence type="ECO:0000256" key="3">
    <source>
        <dbReference type="ARBA" id="ARBA00022525"/>
    </source>
</evidence>
<dbReference type="GO" id="GO:0005576">
    <property type="term" value="C:extracellular region"/>
    <property type="evidence" value="ECO:0007669"/>
    <property type="project" value="UniProtKB-SubCell"/>
</dbReference>